<evidence type="ECO:0000259" key="9">
    <source>
        <dbReference type="Pfam" id="PF02771"/>
    </source>
</evidence>
<dbReference type="Proteomes" id="UP000566324">
    <property type="component" value="Unassembled WGS sequence"/>
</dbReference>
<sequence>MSAAAVAVDCPEQGYRQAVRDWIAGNFPRTWMPDRADYAAPVFAEQIAWERSLYEAGFAGFTWPRDYGGQGQTLVEQLVANEELGRVGLPDSLNGIGKDMIGPVILAVGTEAQKVRYLRNILTMRDIWCQGFSESEAGSDLAAVRTRATESGEGWIITGSKIWTSFAQHADLCLVLARTGDPALRHASLSMFIVPMDAPGITVRQIDQINGRANFCEVVFDDVRVDTDAVLGGVNQGWAGAGRVLEVERAINRMYRASLFENELRHLVAACRSDPRLSVLLDEPAYLDRLGACYSDIEVLRRLVRRTVLSLTRGGAINGEGSIIKLHWSEAHQRIAVLAREMLAQASRPLSTVTKRAIERFDELYLRSRAETIQAGASAVQLGIIAQRILKLPKT</sequence>
<feature type="domain" description="Acyl-CoA dehydrogenase/oxidase C-terminal" evidence="7">
    <location>
        <begin position="235"/>
        <end position="390"/>
    </location>
</feature>
<feature type="domain" description="Acyl-CoA dehydrogenase/oxidase N-terminal" evidence="9">
    <location>
        <begin position="15"/>
        <end position="124"/>
    </location>
</feature>
<dbReference type="Pfam" id="PF00441">
    <property type="entry name" value="Acyl-CoA_dh_1"/>
    <property type="match status" value="1"/>
</dbReference>
<dbReference type="Gene3D" id="2.40.110.10">
    <property type="entry name" value="Butyryl-CoA Dehydrogenase, subunit A, domain 2"/>
    <property type="match status" value="1"/>
</dbReference>
<dbReference type="FunFam" id="2.40.110.10:FF:000011">
    <property type="entry name" value="Acyl-CoA dehydrogenase FadE34"/>
    <property type="match status" value="1"/>
</dbReference>
<dbReference type="InterPro" id="IPR009100">
    <property type="entry name" value="AcylCoA_DH/oxidase_NM_dom_sf"/>
</dbReference>
<dbReference type="InterPro" id="IPR046373">
    <property type="entry name" value="Acyl-CoA_Oxase/DH_mid-dom_sf"/>
</dbReference>
<dbReference type="InterPro" id="IPR052161">
    <property type="entry name" value="Mycobact_Acyl-CoA_DH"/>
</dbReference>
<evidence type="ECO:0000256" key="6">
    <source>
        <dbReference type="RuleBase" id="RU362125"/>
    </source>
</evidence>
<dbReference type="InterPro" id="IPR037069">
    <property type="entry name" value="AcylCoA_DH/ox_N_sf"/>
</dbReference>
<proteinExistence type="inferred from homology"/>
<dbReference type="RefSeq" id="WP_184069614.1">
    <property type="nucleotide sequence ID" value="NZ_JACHNZ010000025.1"/>
</dbReference>
<evidence type="ECO:0000313" key="10">
    <source>
        <dbReference type="EMBL" id="MBB4632690.1"/>
    </source>
</evidence>
<keyword evidence="11" id="KW-1185">Reference proteome</keyword>
<dbReference type="Gene3D" id="1.20.140.10">
    <property type="entry name" value="Butyryl-CoA Dehydrogenase, subunit A, domain 3"/>
    <property type="match status" value="1"/>
</dbReference>
<dbReference type="EMBL" id="JACHNZ010000025">
    <property type="protein sequence ID" value="MBB4632690.1"/>
    <property type="molecule type" value="Genomic_DNA"/>
</dbReference>
<evidence type="ECO:0000259" key="8">
    <source>
        <dbReference type="Pfam" id="PF02770"/>
    </source>
</evidence>
<dbReference type="GO" id="GO:0005886">
    <property type="term" value="C:plasma membrane"/>
    <property type="evidence" value="ECO:0007669"/>
    <property type="project" value="TreeGrafter"/>
</dbReference>
<dbReference type="GO" id="GO:0016627">
    <property type="term" value="F:oxidoreductase activity, acting on the CH-CH group of donors"/>
    <property type="evidence" value="ECO:0007669"/>
    <property type="project" value="InterPro"/>
</dbReference>
<dbReference type="Pfam" id="PF02770">
    <property type="entry name" value="Acyl-CoA_dh_M"/>
    <property type="match status" value="1"/>
</dbReference>
<dbReference type="PANTHER" id="PTHR43292:SF3">
    <property type="entry name" value="ACYL-COA DEHYDROGENASE FADE29"/>
    <property type="match status" value="1"/>
</dbReference>
<gene>
    <name evidence="10" type="ORF">GGQ98_002317</name>
</gene>
<protein>
    <submittedName>
        <fullName evidence="10">Alkylation response protein AidB-like acyl-CoA dehydrogenase</fullName>
    </submittedName>
</protein>
<dbReference type="SUPFAM" id="SSF56645">
    <property type="entry name" value="Acyl-CoA dehydrogenase NM domain-like"/>
    <property type="match status" value="1"/>
</dbReference>
<comment type="cofactor">
    <cofactor evidence="1 6">
        <name>FAD</name>
        <dbReference type="ChEBI" id="CHEBI:57692"/>
    </cofactor>
</comment>
<keyword evidence="3 6" id="KW-0285">Flavoprotein</keyword>
<dbReference type="InterPro" id="IPR013786">
    <property type="entry name" value="AcylCoA_DH/ox_N"/>
</dbReference>
<accession>A0A7W7F6M7</accession>
<dbReference type="AlphaFoldDB" id="A0A7W7F6M7"/>
<evidence type="ECO:0000256" key="2">
    <source>
        <dbReference type="ARBA" id="ARBA00009347"/>
    </source>
</evidence>
<organism evidence="10 11">
    <name type="scientific">Sphingosinicella soli</name>
    <dbReference type="NCBI Taxonomy" id="333708"/>
    <lineage>
        <taxon>Bacteria</taxon>
        <taxon>Pseudomonadati</taxon>
        <taxon>Pseudomonadota</taxon>
        <taxon>Alphaproteobacteria</taxon>
        <taxon>Sphingomonadales</taxon>
        <taxon>Sphingosinicellaceae</taxon>
        <taxon>Sphingosinicella</taxon>
    </lineage>
</organism>
<name>A0A7W7F6M7_9SPHN</name>
<evidence type="ECO:0000256" key="5">
    <source>
        <dbReference type="ARBA" id="ARBA00023002"/>
    </source>
</evidence>
<evidence type="ECO:0000259" key="7">
    <source>
        <dbReference type="Pfam" id="PF00441"/>
    </source>
</evidence>
<dbReference type="InterPro" id="IPR006091">
    <property type="entry name" value="Acyl-CoA_Oxase/DH_mid-dom"/>
</dbReference>
<dbReference type="Pfam" id="PF02771">
    <property type="entry name" value="Acyl-CoA_dh_N"/>
    <property type="match status" value="1"/>
</dbReference>
<evidence type="ECO:0000256" key="3">
    <source>
        <dbReference type="ARBA" id="ARBA00022630"/>
    </source>
</evidence>
<dbReference type="GO" id="GO:0050660">
    <property type="term" value="F:flavin adenine dinucleotide binding"/>
    <property type="evidence" value="ECO:0007669"/>
    <property type="project" value="InterPro"/>
</dbReference>
<dbReference type="InterPro" id="IPR036250">
    <property type="entry name" value="AcylCo_DH-like_C"/>
</dbReference>
<dbReference type="Gene3D" id="1.10.540.10">
    <property type="entry name" value="Acyl-CoA dehydrogenase/oxidase, N-terminal domain"/>
    <property type="match status" value="1"/>
</dbReference>
<comment type="similarity">
    <text evidence="2 6">Belongs to the acyl-CoA dehydrogenase family.</text>
</comment>
<keyword evidence="4 6" id="KW-0274">FAD</keyword>
<comment type="caution">
    <text evidence="10">The sequence shown here is derived from an EMBL/GenBank/DDBJ whole genome shotgun (WGS) entry which is preliminary data.</text>
</comment>
<keyword evidence="5 6" id="KW-0560">Oxidoreductase</keyword>
<dbReference type="SUPFAM" id="SSF47203">
    <property type="entry name" value="Acyl-CoA dehydrogenase C-terminal domain-like"/>
    <property type="match status" value="1"/>
</dbReference>
<reference evidence="10 11" key="1">
    <citation type="submission" date="2020-08" db="EMBL/GenBank/DDBJ databases">
        <title>Genomic Encyclopedia of Type Strains, Phase IV (KMG-IV): sequencing the most valuable type-strain genomes for metagenomic binning, comparative biology and taxonomic classification.</title>
        <authorList>
            <person name="Goeker M."/>
        </authorList>
    </citation>
    <scope>NUCLEOTIDE SEQUENCE [LARGE SCALE GENOMIC DNA]</scope>
    <source>
        <strain evidence="10 11">DSM 17328</strain>
    </source>
</reference>
<evidence type="ECO:0000313" key="11">
    <source>
        <dbReference type="Proteomes" id="UP000566324"/>
    </source>
</evidence>
<dbReference type="InterPro" id="IPR009075">
    <property type="entry name" value="AcylCo_DH/oxidase_C"/>
</dbReference>
<dbReference type="PANTHER" id="PTHR43292">
    <property type="entry name" value="ACYL-COA DEHYDROGENASE"/>
    <property type="match status" value="1"/>
</dbReference>
<evidence type="ECO:0000256" key="4">
    <source>
        <dbReference type="ARBA" id="ARBA00022827"/>
    </source>
</evidence>
<feature type="domain" description="Acyl-CoA oxidase/dehydrogenase middle" evidence="8">
    <location>
        <begin position="129"/>
        <end position="223"/>
    </location>
</feature>
<evidence type="ECO:0000256" key="1">
    <source>
        <dbReference type="ARBA" id="ARBA00001974"/>
    </source>
</evidence>